<organism evidence="1">
    <name type="scientific">marine sediment metagenome</name>
    <dbReference type="NCBI Taxonomy" id="412755"/>
    <lineage>
        <taxon>unclassified sequences</taxon>
        <taxon>metagenomes</taxon>
        <taxon>ecological metagenomes</taxon>
    </lineage>
</organism>
<feature type="non-terminal residue" evidence="1">
    <location>
        <position position="136"/>
    </location>
</feature>
<name>X1VWH6_9ZZZZ</name>
<dbReference type="AlphaFoldDB" id="X1VWH6"/>
<evidence type="ECO:0000313" key="1">
    <source>
        <dbReference type="EMBL" id="GAJ22886.1"/>
    </source>
</evidence>
<sequence>MRLSEKNLIYHKSPLIGIIEFVAKVGTDIYYKSIGSNEIYEGRLPESSFKPIPLSEDWLLNLGFYLENSKDRLSIEAWAPAHPSQRFNIDFKDGKILLISRYQEDNDNFTMPHIKYVHQLQNLFFALTDKELNVIV</sequence>
<accession>X1VWH6</accession>
<gene>
    <name evidence="1" type="ORF">S12H4_57413</name>
</gene>
<protein>
    <submittedName>
        <fullName evidence="1">Uncharacterized protein</fullName>
    </submittedName>
</protein>
<comment type="caution">
    <text evidence="1">The sequence shown here is derived from an EMBL/GenBank/DDBJ whole genome shotgun (WGS) entry which is preliminary data.</text>
</comment>
<dbReference type="EMBL" id="BARW01037129">
    <property type="protein sequence ID" value="GAJ22886.1"/>
    <property type="molecule type" value="Genomic_DNA"/>
</dbReference>
<proteinExistence type="predicted"/>
<reference evidence="1" key="1">
    <citation type="journal article" date="2014" name="Front. Microbiol.">
        <title>High frequency of phylogenetically diverse reductive dehalogenase-homologous genes in deep subseafloor sedimentary metagenomes.</title>
        <authorList>
            <person name="Kawai M."/>
            <person name="Futagami T."/>
            <person name="Toyoda A."/>
            <person name="Takaki Y."/>
            <person name="Nishi S."/>
            <person name="Hori S."/>
            <person name="Arai W."/>
            <person name="Tsubouchi T."/>
            <person name="Morono Y."/>
            <person name="Uchiyama I."/>
            <person name="Ito T."/>
            <person name="Fujiyama A."/>
            <person name="Inagaki F."/>
            <person name="Takami H."/>
        </authorList>
    </citation>
    <scope>NUCLEOTIDE SEQUENCE</scope>
    <source>
        <strain evidence="1">Expedition CK06-06</strain>
    </source>
</reference>